<sequence length="765" mass="86300">MELEQLEQTLLAHIQKSTYQPVKPKVIAKQLNLAEEDLKTLKRAIKRLLKKGHIVYGASHLIIRAGADKAKTSKTIVGRFHRTAKGFGFLRPLGTPKSAEKTADIYVPAKRTADAATGDTVRIRLFKTRGSTGESKICGEVIEIVERETHRFVGTYGESHGYALVQVDGNVFSEPILVGDPGVKGARIDDKVVIEIVRFPSHFHEGEGVIVEVLGARGAPGVDLLSVMREYDLPQEFPEAALEVAREMADKFDESIGEGRRDITAETIITIDPIDARDFDDAISLTRLDNGHWVLSVHIADVAHFVPEGSALDVEARNRATSIYLPDMVIPMLPEIISNNLASLQPDKVRYAKTAKIEFTPDGARVHTEVFKSAIKSKRRFTYEEVDDYLEDREAWKEKLTPQVHKLLADMHELAMMLRERRFQRGSIELIMPELKLDLDKDGQVTGAHVEKNTESHQIIEEFMLAANEAVAEKLHDKELFFLRRVHDSPEVNKLEALTEFVRDVGIECDSLHSRFEIIRVLEKVRDLPEQAAVNYATLRSMKKAIYSPEEIGHYALASECYCHFTSPIRRYPDLTIHRMYNELDEGKKPVQDYDAMMAEGEHCSEREQRAASAERDLVKIKLLNHLSQKIGMEMEAVITGVESFGLFVQGLELPADGLININSLQDDYYKYDRTTHSLVGHRSGNAYRLGDKLKVAIARVDLEKRELDFRLIELEEHAADHQRRSPTSGRTASDDFSYQRGKPAKHPQGGKSHGGKGKPKKRKR</sequence>
<evidence type="ECO:0000313" key="11">
    <source>
        <dbReference type="EMBL" id="TWT32011.1"/>
    </source>
</evidence>
<dbReference type="InterPro" id="IPR050180">
    <property type="entry name" value="RNR_Ribonuclease"/>
</dbReference>
<keyword evidence="5 8" id="KW-0378">Hydrolase</keyword>
<feature type="region of interest" description="Disordered" evidence="9">
    <location>
        <begin position="719"/>
        <end position="765"/>
    </location>
</feature>
<feature type="compositionally biased region" description="Polar residues" evidence="9">
    <location>
        <begin position="726"/>
        <end position="737"/>
    </location>
</feature>
<dbReference type="InterPro" id="IPR012340">
    <property type="entry name" value="NA-bd_OB-fold"/>
</dbReference>
<dbReference type="EMBL" id="SJPF01000004">
    <property type="protein sequence ID" value="TWT32011.1"/>
    <property type="molecule type" value="Genomic_DNA"/>
</dbReference>
<evidence type="ECO:0000256" key="2">
    <source>
        <dbReference type="ARBA" id="ARBA00004496"/>
    </source>
</evidence>
<dbReference type="CDD" id="cd04471">
    <property type="entry name" value="S1_RNase_R"/>
    <property type="match status" value="1"/>
</dbReference>
<dbReference type="GO" id="GO:0005829">
    <property type="term" value="C:cytosol"/>
    <property type="evidence" value="ECO:0007669"/>
    <property type="project" value="TreeGrafter"/>
</dbReference>
<evidence type="ECO:0000256" key="6">
    <source>
        <dbReference type="ARBA" id="ARBA00022839"/>
    </source>
</evidence>
<feature type="compositionally biased region" description="Basic residues" evidence="9">
    <location>
        <begin position="754"/>
        <end position="765"/>
    </location>
</feature>
<dbReference type="SMART" id="SM00955">
    <property type="entry name" value="RNB"/>
    <property type="match status" value="1"/>
</dbReference>
<evidence type="ECO:0000256" key="3">
    <source>
        <dbReference type="ARBA" id="ARBA00022490"/>
    </source>
</evidence>
<evidence type="ECO:0000256" key="5">
    <source>
        <dbReference type="ARBA" id="ARBA00022801"/>
    </source>
</evidence>
<dbReference type="InterPro" id="IPR040476">
    <property type="entry name" value="CSD2"/>
</dbReference>
<dbReference type="InterPro" id="IPR001900">
    <property type="entry name" value="RNase_II/R"/>
</dbReference>
<comment type="subcellular location">
    <subcellularLocation>
        <location evidence="2 8">Cytoplasm</location>
    </subcellularLocation>
</comment>
<dbReference type="Pfam" id="PF17876">
    <property type="entry name" value="CSD2"/>
    <property type="match status" value="1"/>
</dbReference>
<dbReference type="OrthoDB" id="9764149at2"/>
<dbReference type="PANTHER" id="PTHR23355">
    <property type="entry name" value="RIBONUCLEASE"/>
    <property type="match status" value="1"/>
</dbReference>
<reference evidence="11 12" key="1">
    <citation type="submission" date="2019-02" db="EMBL/GenBank/DDBJ databases">
        <title>Deep-cultivation of Planctomycetes and their phenomic and genomic characterization uncovers novel biology.</title>
        <authorList>
            <person name="Wiegand S."/>
            <person name="Jogler M."/>
            <person name="Boedeker C."/>
            <person name="Pinto D."/>
            <person name="Vollmers J."/>
            <person name="Rivas-Marin E."/>
            <person name="Kohn T."/>
            <person name="Peeters S.H."/>
            <person name="Heuer A."/>
            <person name="Rast P."/>
            <person name="Oberbeckmann S."/>
            <person name="Bunk B."/>
            <person name="Jeske O."/>
            <person name="Meyerdierks A."/>
            <person name="Storesund J.E."/>
            <person name="Kallscheuer N."/>
            <person name="Luecker S."/>
            <person name="Lage O.M."/>
            <person name="Pohl T."/>
            <person name="Merkel B.J."/>
            <person name="Hornburger P."/>
            <person name="Mueller R.-W."/>
            <person name="Bruemmer F."/>
            <person name="Labrenz M."/>
            <person name="Spormann A.M."/>
            <person name="Op Den Camp H."/>
            <person name="Overmann J."/>
            <person name="Amann R."/>
            <person name="Jetten M.S.M."/>
            <person name="Mascher T."/>
            <person name="Medema M.H."/>
            <person name="Devos D.P."/>
            <person name="Kaster A.-K."/>
            <person name="Ovreas L."/>
            <person name="Rohde M."/>
            <person name="Galperin M.Y."/>
            <person name="Jogler C."/>
        </authorList>
    </citation>
    <scope>NUCLEOTIDE SEQUENCE [LARGE SCALE GENOMIC DNA]</scope>
    <source>
        <strain evidence="11 12">Enr8</strain>
    </source>
</reference>
<dbReference type="PANTHER" id="PTHR23355:SF9">
    <property type="entry name" value="DIS3-LIKE EXONUCLEASE 2"/>
    <property type="match status" value="1"/>
</dbReference>
<keyword evidence="4 8" id="KW-0540">Nuclease</keyword>
<evidence type="ECO:0000259" key="10">
    <source>
        <dbReference type="PROSITE" id="PS50126"/>
    </source>
</evidence>
<proteinExistence type="inferred from homology"/>
<feature type="domain" description="S1 motif" evidence="10">
    <location>
        <begin position="632"/>
        <end position="713"/>
    </location>
</feature>
<dbReference type="SMART" id="SM00316">
    <property type="entry name" value="S1"/>
    <property type="match status" value="1"/>
</dbReference>
<dbReference type="SUPFAM" id="SSF50249">
    <property type="entry name" value="Nucleic acid-binding proteins"/>
    <property type="match status" value="4"/>
</dbReference>
<evidence type="ECO:0000256" key="8">
    <source>
        <dbReference type="HAMAP-Rule" id="MF_01895"/>
    </source>
</evidence>
<dbReference type="PROSITE" id="PS50126">
    <property type="entry name" value="S1"/>
    <property type="match status" value="1"/>
</dbReference>
<dbReference type="HAMAP" id="MF_01895">
    <property type="entry name" value="RNase_R"/>
    <property type="match status" value="1"/>
</dbReference>
<keyword evidence="3 8" id="KW-0963">Cytoplasm</keyword>
<dbReference type="GO" id="GO:0008859">
    <property type="term" value="F:exoribonuclease II activity"/>
    <property type="evidence" value="ECO:0007669"/>
    <property type="project" value="UniProtKB-UniRule"/>
</dbReference>
<dbReference type="Pfam" id="PF08206">
    <property type="entry name" value="OB_RNB"/>
    <property type="match status" value="1"/>
</dbReference>
<dbReference type="InterPro" id="IPR013223">
    <property type="entry name" value="RNase_B_OB_dom"/>
</dbReference>
<evidence type="ECO:0000256" key="7">
    <source>
        <dbReference type="ARBA" id="ARBA00022884"/>
    </source>
</evidence>
<keyword evidence="12" id="KW-1185">Reference proteome</keyword>
<dbReference type="InterPro" id="IPR011805">
    <property type="entry name" value="RNase_R"/>
</dbReference>
<accession>A0A5C5V0U3</accession>
<dbReference type="Proteomes" id="UP000318878">
    <property type="component" value="Unassembled WGS sequence"/>
</dbReference>
<gene>
    <name evidence="8 11" type="primary">rnr</name>
    <name evidence="11" type="ORF">Enr8_39370</name>
</gene>
<dbReference type="GO" id="GO:0003723">
    <property type="term" value="F:RNA binding"/>
    <property type="evidence" value="ECO:0007669"/>
    <property type="project" value="UniProtKB-UniRule"/>
</dbReference>
<dbReference type="InterPro" id="IPR004476">
    <property type="entry name" value="RNase_II/RNase_R"/>
</dbReference>
<dbReference type="NCBIfam" id="TIGR02063">
    <property type="entry name" value="RNase_R"/>
    <property type="match status" value="1"/>
</dbReference>
<keyword evidence="6 8" id="KW-0269">Exonuclease</keyword>
<evidence type="ECO:0000313" key="12">
    <source>
        <dbReference type="Proteomes" id="UP000318878"/>
    </source>
</evidence>
<comment type="catalytic activity">
    <reaction evidence="1 8">
        <text>Exonucleolytic cleavage in the 3'- to 5'-direction to yield nucleoside 5'-phosphates.</text>
        <dbReference type="EC" id="3.1.13.1"/>
    </reaction>
</comment>
<evidence type="ECO:0000256" key="4">
    <source>
        <dbReference type="ARBA" id="ARBA00022722"/>
    </source>
</evidence>
<dbReference type="Gene3D" id="2.40.50.140">
    <property type="entry name" value="Nucleic acid-binding proteins"/>
    <property type="match status" value="2"/>
</dbReference>
<dbReference type="NCBIfam" id="TIGR00358">
    <property type="entry name" value="3_prime_RNase"/>
    <property type="match status" value="1"/>
</dbReference>
<evidence type="ECO:0000256" key="1">
    <source>
        <dbReference type="ARBA" id="ARBA00001849"/>
    </source>
</evidence>
<keyword evidence="7 8" id="KW-0694">RNA-binding</keyword>
<dbReference type="GO" id="GO:0006402">
    <property type="term" value="P:mRNA catabolic process"/>
    <property type="evidence" value="ECO:0007669"/>
    <property type="project" value="TreeGrafter"/>
</dbReference>
<organism evidence="11 12">
    <name type="scientific">Blastopirellula retiformator</name>
    <dbReference type="NCBI Taxonomy" id="2527970"/>
    <lineage>
        <taxon>Bacteria</taxon>
        <taxon>Pseudomonadati</taxon>
        <taxon>Planctomycetota</taxon>
        <taxon>Planctomycetia</taxon>
        <taxon>Pirellulales</taxon>
        <taxon>Pirellulaceae</taxon>
        <taxon>Blastopirellula</taxon>
    </lineage>
</organism>
<dbReference type="AlphaFoldDB" id="A0A5C5V0U3"/>
<comment type="similarity">
    <text evidence="8">Belongs to the RNR ribonuclease family. RNase R subfamily.</text>
</comment>
<dbReference type="Pfam" id="PF00575">
    <property type="entry name" value="S1"/>
    <property type="match status" value="1"/>
</dbReference>
<name>A0A5C5V0U3_9BACT</name>
<dbReference type="InterPro" id="IPR003029">
    <property type="entry name" value="S1_domain"/>
</dbReference>
<protein>
    <recommendedName>
        <fullName evidence="8">Ribonuclease R</fullName>
        <shortName evidence="8">RNase R</shortName>
        <ecNumber evidence="8">3.1.13.1</ecNumber>
    </recommendedName>
</protein>
<comment type="function">
    <text evidence="8">3'-5' exoribonuclease that releases 5'-nucleoside monophosphates and is involved in maturation of structured RNAs.</text>
</comment>
<dbReference type="EC" id="3.1.13.1" evidence="8"/>
<comment type="caution">
    <text evidence="11">The sequence shown here is derived from an EMBL/GenBank/DDBJ whole genome shotgun (WGS) entry which is preliminary data.</text>
</comment>
<dbReference type="RefSeq" id="WP_146434623.1">
    <property type="nucleotide sequence ID" value="NZ_SJPF01000004.1"/>
</dbReference>
<evidence type="ECO:0000256" key="9">
    <source>
        <dbReference type="SAM" id="MobiDB-lite"/>
    </source>
</evidence>
<dbReference type="Pfam" id="PF00773">
    <property type="entry name" value="RNB"/>
    <property type="match status" value="1"/>
</dbReference>